<evidence type="ECO:0000256" key="2">
    <source>
        <dbReference type="SAM" id="Phobius"/>
    </source>
</evidence>
<feature type="compositionally biased region" description="Low complexity" evidence="1">
    <location>
        <begin position="94"/>
        <end position="113"/>
    </location>
</feature>
<comment type="caution">
    <text evidence="4">The sequence shown here is derived from an EMBL/GenBank/DDBJ whole genome shotgun (WGS) entry which is preliminary data.</text>
</comment>
<keyword evidence="2" id="KW-1133">Transmembrane helix</keyword>
<evidence type="ECO:0000313" key="5">
    <source>
        <dbReference type="Proteomes" id="UP000317839"/>
    </source>
</evidence>
<dbReference type="SUPFAM" id="SSF48452">
    <property type="entry name" value="TPR-like"/>
    <property type="match status" value="1"/>
</dbReference>
<feature type="transmembrane region" description="Helical" evidence="2">
    <location>
        <begin position="33"/>
        <end position="53"/>
    </location>
</feature>
<feature type="compositionally biased region" description="Polar residues" evidence="1">
    <location>
        <begin position="74"/>
        <end position="86"/>
    </location>
</feature>
<dbReference type="Gene3D" id="1.25.40.10">
    <property type="entry name" value="Tetratricopeptide repeat domain"/>
    <property type="match status" value="1"/>
</dbReference>
<dbReference type="Proteomes" id="UP000317839">
    <property type="component" value="Unassembled WGS sequence"/>
</dbReference>
<proteinExistence type="predicted"/>
<protein>
    <submittedName>
        <fullName evidence="4">Uncharacterized protein</fullName>
    </submittedName>
</protein>
<dbReference type="OrthoDB" id="5406098at2"/>
<sequence>MSVVNQMLRDLEGQQQSSRPLNMQAVSKSKRPLFFILSTLVVLSLIMFLFWQYGITNQPTDLIAHHTQQDKLTNKPTDQSGTTINNLPPKINLASSANASSSTSAPSKTSVNSIQPTQLETAQSPPASHGMQKEKLAEISSNNMLNANNPVVASENKVASNNDTKKSHTKALKTDLNDKNSQILTNSDEPNVAVKTAVADAASNLNKSNDTSPKAVNQNNSVPMIQQSQETLRLKSLQQIQSDSRFEAFSQTQQRVNQLLQQDPEFHQARLFLINHAIKNQFIELPKLLQQSVDSFPQISAYRLTAARYYFENNQFELAENILLDLNLEANQITQLLQIRALARQKLEKHQLAIGDYSKILQDEPNRGDIYLALGISFDALGDFVQAKRSFQNALSDRRLNQRQAQFAESKINQYQG</sequence>
<dbReference type="AlphaFoldDB" id="A0A545T490"/>
<dbReference type="RefSeq" id="WP_142943371.1">
    <property type="nucleotide sequence ID" value="NZ_VIKR01000005.1"/>
</dbReference>
<reference evidence="4 5" key="1">
    <citation type="submission" date="2019-06" db="EMBL/GenBank/DDBJ databases">
        <title>Draft genome of Aliikangiella marina GYP-15.</title>
        <authorList>
            <person name="Wang G."/>
        </authorList>
    </citation>
    <scope>NUCLEOTIDE SEQUENCE [LARGE SCALE GENOMIC DNA]</scope>
    <source>
        <strain evidence="4 5">GYP-15</strain>
    </source>
</reference>
<keyword evidence="2" id="KW-0472">Membrane</keyword>
<dbReference type="EMBL" id="VIKR01000005">
    <property type="protein sequence ID" value="TQV71991.1"/>
    <property type="molecule type" value="Genomic_DNA"/>
</dbReference>
<evidence type="ECO:0000313" key="4">
    <source>
        <dbReference type="EMBL" id="TQV72044.1"/>
    </source>
</evidence>
<dbReference type="EMBL" id="VIKR01000005">
    <property type="protein sequence ID" value="TQV72044.1"/>
    <property type="molecule type" value="Genomic_DNA"/>
</dbReference>
<keyword evidence="5" id="KW-1185">Reference proteome</keyword>
<feature type="compositionally biased region" description="Polar residues" evidence="1">
    <location>
        <begin position="114"/>
        <end position="126"/>
    </location>
</feature>
<name>A0A545T490_9GAMM</name>
<organism evidence="4 5">
    <name type="scientific">Aliikangiella marina</name>
    <dbReference type="NCBI Taxonomy" id="1712262"/>
    <lineage>
        <taxon>Bacteria</taxon>
        <taxon>Pseudomonadati</taxon>
        <taxon>Pseudomonadota</taxon>
        <taxon>Gammaproteobacteria</taxon>
        <taxon>Oceanospirillales</taxon>
        <taxon>Pleioneaceae</taxon>
        <taxon>Aliikangiella</taxon>
    </lineage>
</organism>
<evidence type="ECO:0000256" key="1">
    <source>
        <dbReference type="SAM" id="MobiDB-lite"/>
    </source>
</evidence>
<dbReference type="InterPro" id="IPR011990">
    <property type="entry name" value="TPR-like_helical_dom_sf"/>
</dbReference>
<keyword evidence="2" id="KW-0812">Transmembrane</keyword>
<evidence type="ECO:0000313" key="3">
    <source>
        <dbReference type="EMBL" id="TQV71991.1"/>
    </source>
</evidence>
<accession>A0A545T490</accession>
<gene>
    <name evidence="3" type="ORF">FLL45_17350</name>
    <name evidence="4" type="ORF">FLL45_17630</name>
</gene>
<feature type="region of interest" description="Disordered" evidence="1">
    <location>
        <begin position="71"/>
        <end position="134"/>
    </location>
</feature>